<dbReference type="EMBL" id="CBXI010000031">
    <property type="protein sequence ID" value="CDL91690.1"/>
    <property type="molecule type" value="Genomic_DNA"/>
</dbReference>
<evidence type="ECO:0000313" key="11">
    <source>
        <dbReference type="Proteomes" id="UP000019482"/>
    </source>
</evidence>
<dbReference type="RefSeq" id="WP_017895225.1">
    <property type="nucleotide sequence ID" value="NZ_CBXI010000031.1"/>
</dbReference>
<keyword evidence="11" id="KW-1185">Reference proteome</keyword>
<dbReference type="Gene3D" id="3.10.310.30">
    <property type="match status" value="1"/>
</dbReference>
<evidence type="ECO:0000313" key="10">
    <source>
        <dbReference type="EMBL" id="CDL91690.1"/>
    </source>
</evidence>
<dbReference type="Proteomes" id="UP000019482">
    <property type="component" value="Unassembled WGS sequence"/>
</dbReference>
<accession>W6N689</accession>
<dbReference type="GO" id="GO:0006310">
    <property type="term" value="P:DNA recombination"/>
    <property type="evidence" value="ECO:0007669"/>
    <property type="project" value="InterPro"/>
</dbReference>
<keyword evidence="5 10" id="KW-0269">Exonuclease</keyword>
<evidence type="ECO:0000259" key="7">
    <source>
        <dbReference type="Pfam" id="PF01368"/>
    </source>
</evidence>
<protein>
    <recommendedName>
        <fullName evidence="2">Single-stranded-DNA-specific exonuclease RecJ</fullName>
    </recommendedName>
</protein>
<feature type="domain" description="DHHA1" evidence="8">
    <location>
        <begin position="351"/>
        <end position="442"/>
    </location>
</feature>
<dbReference type="AlphaFoldDB" id="W6N689"/>
<keyword evidence="6" id="KW-0175">Coiled coil</keyword>
<comment type="similarity">
    <text evidence="1">Belongs to the RecJ family.</text>
</comment>
<evidence type="ECO:0000256" key="2">
    <source>
        <dbReference type="ARBA" id="ARBA00019841"/>
    </source>
</evidence>
<comment type="caution">
    <text evidence="10">The sequence shown here is derived from an EMBL/GenBank/DDBJ whole genome shotgun (WGS) entry which is preliminary data.</text>
</comment>
<keyword evidence="4 10" id="KW-0378">Hydrolase</keyword>
<organism evidence="10 11">
    <name type="scientific">Clostridium tyrobutyricum DIVETGP</name>
    <dbReference type="NCBI Taxonomy" id="1408889"/>
    <lineage>
        <taxon>Bacteria</taxon>
        <taxon>Bacillati</taxon>
        <taxon>Bacillota</taxon>
        <taxon>Clostridia</taxon>
        <taxon>Eubacteriales</taxon>
        <taxon>Clostridiaceae</taxon>
        <taxon>Clostridium</taxon>
    </lineage>
</organism>
<feature type="domain" description="RecJ OB" evidence="9">
    <location>
        <begin position="456"/>
        <end position="569"/>
    </location>
</feature>
<dbReference type="Gene3D" id="3.90.1640.30">
    <property type="match status" value="1"/>
</dbReference>
<dbReference type="InterPro" id="IPR038763">
    <property type="entry name" value="DHH_sf"/>
</dbReference>
<dbReference type="Pfam" id="PF01368">
    <property type="entry name" value="DHH"/>
    <property type="match status" value="1"/>
</dbReference>
<dbReference type="InterPro" id="IPR001667">
    <property type="entry name" value="DDH_dom"/>
</dbReference>
<dbReference type="InterPro" id="IPR004610">
    <property type="entry name" value="RecJ"/>
</dbReference>
<evidence type="ECO:0000256" key="4">
    <source>
        <dbReference type="ARBA" id="ARBA00022801"/>
    </source>
</evidence>
<dbReference type="GO" id="GO:0008409">
    <property type="term" value="F:5'-3' exonuclease activity"/>
    <property type="evidence" value="ECO:0007669"/>
    <property type="project" value="InterPro"/>
</dbReference>
<evidence type="ECO:0000256" key="1">
    <source>
        <dbReference type="ARBA" id="ARBA00005915"/>
    </source>
</evidence>
<dbReference type="InterPro" id="IPR051673">
    <property type="entry name" value="SSDNA_exonuclease_RecJ"/>
</dbReference>
<dbReference type="SUPFAM" id="SSF64182">
    <property type="entry name" value="DHH phosphoesterases"/>
    <property type="match status" value="1"/>
</dbReference>
<dbReference type="InterPro" id="IPR041122">
    <property type="entry name" value="RecJ_OB"/>
</dbReference>
<evidence type="ECO:0000259" key="9">
    <source>
        <dbReference type="Pfam" id="PF17768"/>
    </source>
</evidence>
<proteinExistence type="inferred from homology"/>
<dbReference type="GO" id="GO:0003676">
    <property type="term" value="F:nucleic acid binding"/>
    <property type="evidence" value="ECO:0007669"/>
    <property type="project" value="InterPro"/>
</dbReference>
<evidence type="ECO:0000259" key="8">
    <source>
        <dbReference type="Pfam" id="PF02272"/>
    </source>
</evidence>
<gene>
    <name evidence="10" type="ORF">CTDIVETGP_1760</name>
</gene>
<dbReference type="GO" id="GO:0006281">
    <property type="term" value="P:DNA repair"/>
    <property type="evidence" value="ECO:0007669"/>
    <property type="project" value="InterPro"/>
</dbReference>
<dbReference type="Pfam" id="PF17768">
    <property type="entry name" value="RecJ_OB"/>
    <property type="match status" value="1"/>
</dbReference>
<sequence length="575" mass="64917">MQKQWMLRRRKIDRNILKKININPILLSVLANRGITSETDVVDFMNPSIDKLHDPILMKDMDKGTDIIIDAIHKKKKIAIYGDYDADGITSTFILYSAFSSCGADVKYHIPDRVKEGYGINEASIECLHKEGFNTIITCDNGISAISQIKRAKELGMTVVVTDHHDVPFEGTDEIIPDADAVIDPKQKECKYPFKMLCGAGIAFKFVQVVYDKLGIDKNKSFEFIEYAAIGTICDVVDLLGENRIIAKCGLEMLNRTQNLGIQALVDENSLNIGSITSYHVGFVLGPCINATGRLDNAVLALKLFLSQDKKTATKLAKKLRELNMERQNITMKGLEEIVDVVENSDLKKDRVLVVYREGIHESVAGIIAGRLKEKYNLPSIVLTNGEFMAKGSGRSIDEYNMFEELSKCRDLFENFGGHQMAAGMSIKHENIDELRRRLNQNCTLTEKDIIPKVRIDKALPLENINFKIIKDLKSLEPFGKGNSSPLFAERNIAVFKVYFMGKDKNTVKLFCRLKNSMEKMDAIIFNGGEKFRELVLDLNFKTIFMDFVFSPSINEFNGNTSIQLIVRDFRMSKI</sequence>
<dbReference type="NCBIfam" id="TIGR00644">
    <property type="entry name" value="recJ"/>
    <property type="match status" value="1"/>
</dbReference>
<name>W6N689_CLOTY</name>
<feature type="domain" description="DDH" evidence="7">
    <location>
        <begin position="77"/>
        <end position="232"/>
    </location>
</feature>
<feature type="coiled-coil region" evidence="6">
    <location>
        <begin position="306"/>
        <end position="333"/>
    </location>
</feature>
<evidence type="ECO:0000256" key="6">
    <source>
        <dbReference type="SAM" id="Coils"/>
    </source>
</evidence>
<dbReference type="PANTHER" id="PTHR30255:SF2">
    <property type="entry name" value="SINGLE-STRANDED-DNA-SPECIFIC EXONUCLEASE RECJ"/>
    <property type="match status" value="1"/>
</dbReference>
<dbReference type="PANTHER" id="PTHR30255">
    <property type="entry name" value="SINGLE-STRANDED-DNA-SPECIFIC EXONUCLEASE RECJ"/>
    <property type="match status" value="1"/>
</dbReference>
<dbReference type="InterPro" id="IPR003156">
    <property type="entry name" value="DHHA1_dom"/>
</dbReference>
<reference evidence="10 11" key="1">
    <citation type="journal article" date="2015" name="Genome Announc.">
        <title>Draft Genome Sequence of Clostridium tyrobutyricum Strain DIVETGP, Isolated from Cow's Milk for Grana Padano Production.</title>
        <authorList>
            <person name="Soggiu A."/>
            <person name="Piras C."/>
            <person name="Gaiarsa S."/>
            <person name="Sassera D."/>
            <person name="Roncada P."/>
            <person name="Bendixen E."/>
            <person name="Brasca M."/>
            <person name="Bonizzi L."/>
        </authorList>
    </citation>
    <scope>NUCLEOTIDE SEQUENCE [LARGE SCALE GENOMIC DNA]</scope>
    <source>
        <strain evidence="10 11">DIVETGP</strain>
    </source>
</reference>
<evidence type="ECO:0000256" key="5">
    <source>
        <dbReference type="ARBA" id="ARBA00022839"/>
    </source>
</evidence>
<dbReference type="OrthoDB" id="9809852at2"/>
<dbReference type="GeneID" id="29419036"/>
<evidence type="ECO:0000256" key="3">
    <source>
        <dbReference type="ARBA" id="ARBA00022722"/>
    </source>
</evidence>
<keyword evidence="3" id="KW-0540">Nuclease</keyword>
<dbReference type="Pfam" id="PF02272">
    <property type="entry name" value="DHHA1"/>
    <property type="match status" value="1"/>
</dbReference>